<accession>A0A183DDI0</accession>
<organism evidence="1">
    <name type="scientific">Gongylonema pulchrum</name>
    <dbReference type="NCBI Taxonomy" id="637853"/>
    <lineage>
        <taxon>Eukaryota</taxon>
        <taxon>Metazoa</taxon>
        <taxon>Ecdysozoa</taxon>
        <taxon>Nematoda</taxon>
        <taxon>Chromadorea</taxon>
        <taxon>Rhabditida</taxon>
        <taxon>Spirurina</taxon>
        <taxon>Spiruromorpha</taxon>
        <taxon>Spiruroidea</taxon>
        <taxon>Gongylonematidae</taxon>
        <taxon>Gongylonema</taxon>
    </lineage>
</organism>
<reference evidence="1" key="1">
    <citation type="submission" date="2016-06" db="UniProtKB">
        <authorList>
            <consortium name="WormBaseParasite"/>
        </authorList>
    </citation>
    <scope>IDENTIFICATION</scope>
</reference>
<evidence type="ECO:0000313" key="1">
    <source>
        <dbReference type="WBParaSite" id="GPUH_0000678001-mRNA-1"/>
    </source>
</evidence>
<dbReference type="WBParaSite" id="GPUH_0000678001-mRNA-1">
    <property type="protein sequence ID" value="GPUH_0000678001-mRNA-1"/>
    <property type="gene ID" value="GPUH_0000678001"/>
</dbReference>
<sequence>LGVQLWCYECYSNPLALLLAVCNYQRESRLLAELNEKCRKCLALQSSSIDYSKCVNMACMVKQKRILLGRSKAELAVRSHSLTERGFSQQQ</sequence>
<protein>
    <submittedName>
        <fullName evidence="1">Zf-C4pol domain-containing protein</fullName>
    </submittedName>
</protein>
<dbReference type="AlphaFoldDB" id="A0A183DDI0"/>
<name>A0A183DDI0_9BILA</name>
<proteinExistence type="predicted"/>